<dbReference type="STRING" id="1763534.GCA_001831475_02395"/>
<dbReference type="Proteomes" id="UP000093510">
    <property type="component" value="Unassembled WGS sequence"/>
</dbReference>
<accession>A0A1B9E8W6</accession>
<dbReference type="AlphaFoldDB" id="A0A1B9E8W6"/>
<reference evidence="1 2" key="1">
    <citation type="submission" date="2016-03" db="EMBL/GenBank/DDBJ databases">
        <authorList>
            <person name="Ploux O."/>
        </authorList>
    </citation>
    <scope>NUCLEOTIDE SEQUENCE [LARGE SCALE GENOMIC DNA]</scope>
    <source>
        <strain evidence="1 2">LPB0076</strain>
    </source>
</reference>
<dbReference type="EMBL" id="LVEP01000011">
    <property type="protein sequence ID" value="OCB78379.1"/>
    <property type="molecule type" value="Genomic_DNA"/>
</dbReference>
<sequence length="117" mass="13055">MPRTVNKIILLIGVLIFSGCQNNNTITTAITTTPLKKRTLLYEKYDTINSSVLIQGKNQYGQKVSGKGIIENKLGMGIVIDTDGKKKEIVMEQTSNLQINAIDEDGFEYYLKIVSKQ</sequence>
<proteinExistence type="predicted"/>
<dbReference type="PROSITE" id="PS51257">
    <property type="entry name" value="PROKAR_LIPOPROTEIN"/>
    <property type="match status" value="1"/>
</dbReference>
<evidence type="ECO:0000313" key="2">
    <source>
        <dbReference type="Proteomes" id="UP000093510"/>
    </source>
</evidence>
<gene>
    <name evidence="1" type="ORF">LPBF_02305</name>
</gene>
<organism evidence="1 2">
    <name type="scientific">Flavobacterium crassostreae</name>
    <dbReference type="NCBI Taxonomy" id="1763534"/>
    <lineage>
        <taxon>Bacteria</taxon>
        <taxon>Pseudomonadati</taxon>
        <taxon>Bacteroidota</taxon>
        <taxon>Flavobacteriia</taxon>
        <taxon>Flavobacteriales</taxon>
        <taxon>Flavobacteriaceae</taxon>
        <taxon>Flavobacterium</taxon>
    </lineage>
</organism>
<keyword evidence="2" id="KW-1185">Reference proteome</keyword>
<evidence type="ECO:0008006" key="3">
    <source>
        <dbReference type="Google" id="ProtNLM"/>
    </source>
</evidence>
<protein>
    <recommendedName>
        <fullName evidence="3">Lipoprotein</fullName>
    </recommendedName>
</protein>
<evidence type="ECO:0000313" key="1">
    <source>
        <dbReference type="EMBL" id="OCB78379.1"/>
    </source>
</evidence>
<name>A0A1B9E8W6_9FLAO</name>
<comment type="caution">
    <text evidence="1">The sequence shown here is derived from an EMBL/GenBank/DDBJ whole genome shotgun (WGS) entry which is preliminary data.</text>
</comment>
<dbReference type="RefSeq" id="WP_066331984.1">
    <property type="nucleotide sequence ID" value="NZ_CP017688.1"/>
</dbReference>